<dbReference type="Pfam" id="PF00293">
    <property type="entry name" value="NUDIX"/>
    <property type="match status" value="1"/>
</dbReference>
<keyword evidence="6" id="KW-0378">Hydrolase</keyword>
<accession>A0AA88HSE5</accession>
<dbReference type="InterPro" id="IPR015797">
    <property type="entry name" value="NUDIX_hydrolase-like_dom_sf"/>
</dbReference>
<dbReference type="FunFam" id="3.90.79.10:FF:000003">
    <property type="entry name" value="M7GpppN-mRNA hydrolase isoform 2"/>
    <property type="match status" value="1"/>
</dbReference>
<evidence type="ECO:0000256" key="6">
    <source>
        <dbReference type="ARBA" id="ARBA00022801"/>
    </source>
</evidence>
<dbReference type="GO" id="GO:0030145">
    <property type="term" value="F:manganese ion binding"/>
    <property type="evidence" value="ECO:0007669"/>
    <property type="project" value="InterPro"/>
</dbReference>
<protein>
    <recommendedName>
        <fullName evidence="10">mRNA-decapping enzyme 2</fullName>
    </recommendedName>
</protein>
<dbReference type="GO" id="GO:0000290">
    <property type="term" value="P:deadenylation-dependent decapping of nuclear-transcribed mRNA"/>
    <property type="evidence" value="ECO:0007669"/>
    <property type="project" value="TreeGrafter"/>
</dbReference>
<keyword evidence="13" id="KW-1185">Reference proteome</keyword>
<evidence type="ECO:0000256" key="5">
    <source>
        <dbReference type="ARBA" id="ARBA00022723"/>
    </source>
</evidence>
<dbReference type="Gene3D" id="3.90.79.10">
    <property type="entry name" value="Nucleoside Triphosphate Pyrophosphohydrolase"/>
    <property type="match status" value="1"/>
</dbReference>
<reference evidence="12" key="1">
    <citation type="submission" date="2023-07" db="EMBL/GenBank/DDBJ databases">
        <title>Chromosome-level genome assembly of Artemia franciscana.</title>
        <authorList>
            <person name="Jo E."/>
        </authorList>
    </citation>
    <scope>NUCLEOTIDE SEQUENCE</scope>
    <source>
        <tissue evidence="12">Whole body</tissue>
    </source>
</reference>
<dbReference type="GO" id="GO:0003723">
    <property type="term" value="F:RNA binding"/>
    <property type="evidence" value="ECO:0007669"/>
    <property type="project" value="UniProtKB-KW"/>
</dbReference>
<dbReference type="Proteomes" id="UP001187531">
    <property type="component" value="Unassembled WGS sequence"/>
</dbReference>
<dbReference type="GO" id="GO:0005737">
    <property type="term" value="C:cytoplasm"/>
    <property type="evidence" value="ECO:0007669"/>
    <property type="project" value="UniProtKB-SubCell"/>
</dbReference>
<sequence length="226" mass="27133">MEIERMLSETFMLKMTEEDKKDMDKVCNNIQLLYWSLHDSNYTNLLVSQRFRDCKRFMHFIFEQDRVLKSHVSKVNTIYNKWQRQRAAIKTYGCILINKTCDKVVLVQVVGGQSRWSFPKGKIEENETEIECAVREVNEETGYNCENYIDAKKWIEHCGKRKKYCKLFVIYEVDENFQFHPKVKNEILDIQWHSISDILYKSNSIEYCLVQPFMKELLLLLNRKTN</sequence>
<evidence type="ECO:0000256" key="7">
    <source>
        <dbReference type="ARBA" id="ARBA00022884"/>
    </source>
</evidence>
<comment type="cofactor">
    <cofactor evidence="1">
        <name>Mn(2+)</name>
        <dbReference type="ChEBI" id="CHEBI:29035"/>
    </cofactor>
</comment>
<proteinExistence type="inferred from homology"/>
<dbReference type="InterPro" id="IPR036189">
    <property type="entry name" value="DCP2_BoxA_sf"/>
</dbReference>
<dbReference type="GO" id="GO:0140933">
    <property type="term" value="F:5'-(N(7)-methylguanosine 5'-triphospho)-[mRNA] hydrolase activity"/>
    <property type="evidence" value="ECO:0007669"/>
    <property type="project" value="UniProtKB-EC"/>
</dbReference>
<name>A0AA88HSE5_ARTSF</name>
<dbReference type="InterPro" id="IPR020084">
    <property type="entry name" value="NUDIX_hydrolase_CS"/>
</dbReference>
<comment type="similarity">
    <text evidence="3">Belongs to the Nudix hydrolase family. DCP2 subfamily.</text>
</comment>
<dbReference type="PROSITE" id="PS00893">
    <property type="entry name" value="NUDIX_BOX"/>
    <property type="match status" value="1"/>
</dbReference>
<comment type="catalytic activity">
    <reaction evidence="9">
        <text>a 5'-end (N(7)-methyl 5'-triphosphoguanosine)-ribonucleoside in mRNA + H2O = N(7)-methyl-GDP + a 5'-end phospho-ribonucleoside in mRNA + 2 H(+)</text>
        <dbReference type="Rhea" id="RHEA:67484"/>
        <dbReference type="Rhea" id="RHEA-COMP:15692"/>
        <dbReference type="Rhea" id="RHEA-COMP:17167"/>
        <dbReference type="ChEBI" id="CHEBI:15377"/>
        <dbReference type="ChEBI" id="CHEBI:15378"/>
        <dbReference type="ChEBI" id="CHEBI:63714"/>
        <dbReference type="ChEBI" id="CHEBI:138282"/>
        <dbReference type="ChEBI" id="CHEBI:156461"/>
        <dbReference type="EC" id="3.6.1.62"/>
    </reaction>
    <physiologicalReaction direction="left-to-right" evidence="9">
        <dbReference type="Rhea" id="RHEA:67485"/>
    </physiologicalReaction>
</comment>
<comment type="subcellular location">
    <subcellularLocation>
        <location evidence="2">Cytoplasm</location>
    </subcellularLocation>
</comment>
<keyword evidence="5" id="KW-0479">Metal-binding</keyword>
<dbReference type="EMBL" id="JAVRJZ010000012">
    <property type="protein sequence ID" value="KAK2714935.1"/>
    <property type="molecule type" value="Genomic_DNA"/>
</dbReference>
<evidence type="ECO:0000256" key="1">
    <source>
        <dbReference type="ARBA" id="ARBA00001936"/>
    </source>
</evidence>
<dbReference type="PANTHER" id="PTHR23114:SF17">
    <property type="entry name" value="M7GPPPN-MRNA HYDROLASE"/>
    <property type="match status" value="1"/>
</dbReference>
<evidence type="ECO:0000256" key="2">
    <source>
        <dbReference type="ARBA" id="ARBA00004496"/>
    </source>
</evidence>
<dbReference type="PROSITE" id="PS51462">
    <property type="entry name" value="NUDIX"/>
    <property type="match status" value="1"/>
</dbReference>
<evidence type="ECO:0000256" key="4">
    <source>
        <dbReference type="ARBA" id="ARBA00022490"/>
    </source>
</evidence>
<organism evidence="12 13">
    <name type="scientific">Artemia franciscana</name>
    <name type="common">Brine shrimp</name>
    <name type="synonym">Artemia sanfranciscana</name>
    <dbReference type="NCBI Taxonomy" id="6661"/>
    <lineage>
        <taxon>Eukaryota</taxon>
        <taxon>Metazoa</taxon>
        <taxon>Ecdysozoa</taxon>
        <taxon>Arthropoda</taxon>
        <taxon>Crustacea</taxon>
        <taxon>Branchiopoda</taxon>
        <taxon>Anostraca</taxon>
        <taxon>Artemiidae</taxon>
        <taxon>Artemia</taxon>
    </lineage>
</organism>
<evidence type="ECO:0000259" key="11">
    <source>
        <dbReference type="PROSITE" id="PS51462"/>
    </source>
</evidence>
<keyword evidence="7" id="KW-0694">RNA-binding</keyword>
<comment type="caution">
    <text evidence="12">The sequence shown here is derived from an EMBL/GenBank/DDBJ whole genome shotgun (WGS) entry which is preliminary data.</text>
</comment>
<evidence type="ECO:0000256" key="9">
    <source>
        <dbReference type="ARBA" id="ARBA00047661"/>
    </source>
</evidence>
<dbReference type="AlphaFoldDB" id="A0AA88HSE5"/>
<dbReference type="Gene3D" id="1.10.10.1050">
    <property type="entry name" value="Dcp2, box A domain"/>
    <property type="match status" value="1"/>
</dbReference>
<evidence type="ECO:0000313" key="13">
    <source>
        <dbReference type="Proteomes" id="UP001187531"/>
    </source>
</evidence>
<evidence type="ECO:0000256" key="8">
    <source>
        <dbReference type="ARBA" id="ARBA00023211"/>
    </source>
</evidence>
<dbReference type="InterPro" id="IPR000086">
    <property type="entry name" value="NUDIX_hydrolase_dom"/>
</dbReference>
<dbReference type="SUPFAM" id="SSF55811">
    <property type="entry name" value="Nudix"/>
    <property type="match status" value="1"/>
</dbReference>
<evidence type="ECO:0000313" key="12">
    <source>
        <dbReference type="EMBL" id="KAK2714935.1"/>
    </source>
</evidence>
<evidence type="ECO:0000256" key="10">
    <source>
        <dbReference type="ARBA" id="ARBA00078183"/>
    </source>
</evidence>
<dbReference type="PANTHER" id="PTHR23114">
    <property type="entry name" value="M7GPPPN-MRNA HYDROLASE"/>
    <property type="match status" value="1"/>
</dbReference>
<keyword evidence="8" id="KW-0464">Manganese</keyword>
<evidence type="ECO:0000256" key="3">
    <source>
        <dbReference type="ARBA" id="ARBA00005279"/>
    </source>
</evidence>
<keyword evidence="4" id="KW-0963">Cytoplasm</keyword>
<gene>
    <name evidence="12" type="ORF">QYM36_009814</name>
</gene>
<feature type="domain" description="Nudix hydrolase" evidence="11">
    <location>
        <begin position="87"/>
        <end position="215"/>
    </location>
</feature>